<dbReference type="AlphaFoldDB" id="A0AAD4C7L1"/>
<comment type="caution">
    <text evidence="1">The sequence shown here is derived from an EMBL/GenBank/DDBJ whole genome shotgun (WGS) entry which is preliminary data.</text>
</comment>
<reference evidence="1" key="1">
    <citation type="submission" date="2019-10" db="EMBL/GenBank/DDBJ databases">
        <authorList>
            <consortium name="DOE Joint Genome Institute"/>
            <person name="Kuo A."/>
            <person name="Miyauchi S."/>
            <person name="Kiss E."/>
            <person name="Drula E."/>
            <person name="Kohler A."/>
            <person name="Sanchez-Garcia M."/>
            <person name="Andreopoulos B."/>
            <person name="Barry K.W."/>
            <person name="Bonito G."/>
            <person name="Buee M."/>
            <person name="Carver A."/>
            <person name="Chen C."/>
            <person name="Cichocki N."/>
            <person name="Clum A."/>
            <person name="Culley D."/>
            <person name="Crous P.W."/>
            <person name="Fauchery L."/>
            <person name="Girlanda M."/>
            <person name="Hayes R."/>
            <person name="Keri Z."/>
            <person name="LaButti K."/>
            <person name="Lipzen A."/>
            <person name="Lombard V."/>
            <person name="Magnuson J."/>
            <person name="Maillard F."/>
            <person name="Morin E."/>
            <person name="Murat C."/>
            <person name="Nolan M."/>
            <person name="Ohm R."/>
            <person name="Pangilinan J."/>
            <person name="Pereira M."/>
            <person name="Perotto S."/>
            <person name="Peter M."/>
            <person name="Riley R."/>
            <person name="Sitrit Y."/>
            <person name="Stielow B."/>
            <person name="Szollosi G."/>
            <person name="Zifcakova L."/>
            <person name="Stursova M."/>
            <person name="Spatafora J.W."/>
            <person name="Tedersoo L."/>
            <person name="Vaario L.-M."/>
            <person name="Yamada A."/>
            <person name="Yan M."/>
            <person name="Wang P."/>
            <person name="Xu J."/>
            <person name="Bruns T."/>
            <person name="Baldrian P."/>
            <person name="Vilgalys R."/>
            <person name="Henrissat B."/>
            <person name="Grigoriev I.V."/>
            <person name="Hibbett D."/>
            <person name="Nagy L.G."/>
            <person name="Martin F.M."/>
        </authorList>
    </citation>
    <scope>NUCLEOTIDE SEQUENCE</scope>
    <source>
        <strain evidence="1">BED1</strain>
    </source>
</reference>
<organism evidence="1 2">
    <name type="scientific">Boletus edulis BED1</name>
    <dbReference type="NCBI Taxonomy" id="1328754"/>
    <lineage>
        <taxon>Eukaryota</taxon>
        <taxon>Fungi</taxon>
        <taxon>Dikarya</taxon>
        <taxon>Basidiomycota</taxon>
        <taxon>Agaricomycotina</taxon>
        <taxon>Agaricomycetes</taxon>
        <taxon>Agaricomycetidae</taxon>
        <taxon>Boletales</taxon>
        <taxon>Boletineae</taxon>
        <taxon>Boletaceae</taxon>
        <taxon>Boletoideae</taxon>
        <taxon>Boletus</taxon>
    </lineage>
</organism>
<protein>
    <submittedName>
        <fullName evidence="1">Uncharacterized protein</fullName>
    </submittedName>
</protein>
<proteinExistence type="predicted"/>
<name>A0AAD4C7L1_BOLED</name>
<accession>A0AAD4C7L1</accession>
<evidence type="ECO:0000313" key="2">
    <source>
        <dbReference type="Proteomes" id="UP001194468"/>
    </source>
</evidence>
<reference evidence="1" key="2">
    <citation type="journal article" date="2020" name="Nat. Commun.">
        <title>Large-scale genome sequencing of mycorrhizal fungi provides insights into the early evolution of symbiotic traits.</title>
        <authorList>
            <person name="Miyauchi S."/>
            <person name="Kiss E."/>
            <person name="Kuo A."/>
            <person name="Drula E."/>
            <person name="Kohler A."/>
            <person name="Sanchez-Garcia M."/>
            <person name="Morin E."/>
            <person name="Andreopoulos B."/>
            <person name="Barry K.W."/>
            <person name="Bonito G."/>
            <person name="Buee M."/>
            <person name="Carver A."/>
            <person name="Chen C."/>
            <person name="Cichocki N."/>
            <person name="Clum A."/>
            <person name="Culley D."/>
            <person name="Crous P.W."/>
            <person name="Fauchery L."/>
            <person name="Girlanda M."/>
            <person name="Hayes R.D."/>
            <person name="Keri Z."/>
            <person name="LaButti K."/>
            <person name="Lipzen A."/>
            <person name="Lombard V."/>
            <person name="Magnuson J."/>
            <person name="Maillard F."/>
            <person name="Murat C."/>
            <person name="Nolan M."/>
            <person name="Ohm R.A."/>
            <person name="Pangilinan J."/>
            <person name="Pereira M.F."/>
            <person name="Perotto S."/>
            <person name="Peter M."/>
            <person name="Pfister S."/>
            <person name="Riley R."/>
            <person name="Sitrit Y."/>
            <person name="Stielow J.B."/>
            <person name="Szollosi G."/>
            <person name="Zifcakova L."/>
            <person name="Stursova M."/>
            <person name="Spatafora J.W."/>
            <person name="Tedersoo L."/>
            <person name="Vaario L.M."/>
            <person name="Yamada A."/>
            <person name="Yan M."/>
            <person name="Wang P."/>
            <person name="Xu J."/>
            <person name="Bruns T."/>
            <person name="Baldrian P."/>
            <person name="Vilgalys R."/>
            <person name="Dunand C."/>
            <person name="Henrissat B."/>
            <person name="Grigoriev I.V."/>
            <person name="Hibbett D."/>
            <person name="Nagy L.G."/>
            <person name="Martin F.M."/>
        </authorList>
    </citation>
    <scope>NUCLEOTIDE SEQUENCE</scope>
    <source>
        <strain evidence="1">BED1</strain>
    </source>
</reference>
<dbReference type="EMBL" id="WHUW01000001">
    <property type="protein sequence ID" value="KAF8451965.1"/>
    <property type="molecule type" value="Genomic_DNA"/>
</dbReference>
<sequence length="51" mass="5390">TLAGVTRFPDVALPSGVPPRPQQALSGLPMPLTISAKLLFVDIVRSSCPFK</sequence>
<feature type="non-terminal residue" evidence="1">
    <location>
        <position position="1"/>
    </location>
</feature>
<evidence type="ECO:0000313" key="1">
    <source>
        <dbReference type="EMBL" id="KAF8451965.1"/>
    </source>
</evidence>
<dbReference type="Proteomes" id="UP001194468">
    <property type="component" value="Unassembled WGS sequence"/>
</dbReference>
<gene>
    <name evidence="1" type="ORF">L210DRAFT_3515112</name>
</gene>
<keyword evidence="2" id="KW-1185">Reference proteome</keyword>